<feature type="region of interest" description="Disordered" evidence="1">
    <location>
        <begin position="81"/>
        <end position="224"/>
    </location>
</feature>
<proteinExistence type="predicted"/>
<feature type="compositionally biased region" description="Polar residues" evidence="1">
    <location>
        <begin position="113"/>
        <end position="125"/>
    </location>
</feature>
<feature type="domain" description="WW" evidence="2">
    <location>
        <begin position="34"/>
        <end position="67"/>
    </location>
</feature>
<dbReference type="PROSITE" id="PS51016">
    <property type="entry name" value="MYTH4"/>
    <property type="match status" value="1"/>
</dbReference>
<organism evidence="5 6">
    <name type="scientific">Oikopleura dioica</name>
    <name type="common">Tunicate</name>
    <dbReference type="NCBI Taxonomy" id="34765"/>
    <lineage>
        <taxon>Eukaryota</taxon>
        <taxon>Metazoa</taxon>
        <taxon>Chordata</taxon>
        <taxon>Tunicata</taxon>
        <taxon>Appendicularia</taxon>
        <taxon>Copelata</taxon>
        <taxon>Oikopleuridae</taxon>
        <taxon>Oikopleura</taxon>
    </lineage>
</organism>
<accession>A0ABN7STV4</accession>
<dbReference type="Pfam" id="PF00784">
    <property type="entry name" value="MyTH4"/>
    <property type="match status" value="1"/>
</dbReference>
<feature type="compositionally biased region" description="Polar residues" evidence="1">
    <location>
        <begin position="193"/>
        <end position="215"/>
    </location>
</feature>
<dbReference type="SUPFAM" id="SSF48350">
    <property type="entry name" value="GTPase activation domain, GAP"/>
    <property type="match status" value="1"/>
</dbReference>
<dbReference type="InterPro" id="IPR008936">
    <property type="entry name" value="Rho_GTPase_activation_prot"/>
</dbReference>
<name>A0ABN7STV4_OIKDI</name>
<dbReference type="Gene3D" id="1.25.40.530">
    <property type="entry name" value="MyTH4 domain"/>
    <property type="match status" value="1"/>
</dbReference>
<sequence>MWVEIYERGERMFANLGTGQCQWEAPIGEPIKQANLSQWWELFDHSTGRFYYYNAFKMTTVWHRPLDADIIPLARFQQRQRRARQDSEISNAKSTTSTNNDAASTASNNTSTRQLLNTSSAGHSMSSREDLIEEMNEEEAENEDHTSQSTIAKSGSTTPRRTPGVGAESSPESSPEKSALNNSRLISREKSKSVATPTKSPASKNIRRSLSTSSAKGPKSTFGETCAGAFQLNRGFMKKPMAVSELLTFQKKPLKRPLTNGSSKVLMKEFGECFRLVNNYLDGEKADDLVSLISLGWNHSELANEIYPIIIKQSRDNPADECLPKLLELSAICLYFFAPSNENVQKLIREWLSLHERTHKPIYQSCLSRLKKVVEKGNRRGLIDPGEPEILLAKRHIYQKSMFGTTLEEILATQKDSFPELEIPWIQRELTSEIIRLGGLSAEGIFRLPGEIDRVNALRVDVEDYHVRNSDDAHVACSLLKLWLREMAEPIFPMELTEEILDTSEDKEESLKIISKLSDVTKSCLTHLIRFLQVFAKEEVNQKTRMDSANLAMVMAPNLFRPMSDDPRLLLDNSRREINFLRNLIDGMDTSSAAEYDSCFTVEKV</sequence>
<evidence type="ECO:0000259" key="2">
    <source>
        <dbReference type="PROSITE" id="PS50020"/>
    </source>
</evidence>
<dbReference type="InterPro" id="IPR001202">
    <property type="entry name" value="WW_dom"/>
</dbReference>
<reference evidence="5 6" key="1">
    <citation type="submission" date="2021-04" db="EMBL/GenBank/DDBJ databases">
        <authorList>
            <person name="Bliznina A."/>
        </authorList>
    </citation>
    <scope>NUCLEOTIDE SEQUENCE [LARGE SCALE GENOMIC DNA]</scope>
</reference>
<feature type="domain" description="Rho-GAP" evidence="3">
    <location>
        <begin position="405"/>
        <end position="592"/>
    </location>
</feature>
<dbReference type="InterPro" id="IPR038185">
    <property type="entry name" value="MyTH4_dom_sf"/>
</dbReference>
<evidence type="ECO:0000259" key="4">
    <source>
        <dbReference type="PROSITE" id="PS51016"/>
    </source>
</evidence>
<keyword evidence="6" id="KW-1185">Reference proteome</keyword>
<dbReference type="PROSITE" id="PS50238">
    <property type="entry name" value="RHOGAP"/>
    <property type="match status" value="1"/>
</dbReference>
<dbReference type="EMBL" id="OU015566">
    <property type="protein sequence ID" value="CAG5107508.1"/>
    <property type="molecule type" value="Genomic_DNA"/>
</dbReference>
<dbReference type="SUPFAM" id="SSF51045">
    <property type="entry name" value="WW domain"/>
    <property type="match status" value="1"/>
</dbReference>
<dbReference type="Gene3D" id="1.10.555.10">
    <property type="entry name" value="Rho GTPase activation protein"/>
    <property type="match status" value="1"/>
</dbReference>
<evidence type="ECO:0000259" key="3">
    <source>
        <dbReference type="PROSITE" id="PS50238"/>
    </source>
</evidence>
<dbReference type="SMART" id="SM00324">
    <property type="entry name" value="RhoGAP"/>
    <property type="match status" value="1"/>
</dbReference>
<feature type="compositionally biased region" description="Polar residues" evidence="1">
    <location>
        <begin position="147"/>
        <end position="160"/>
    </location>
</feature>
<feature type="compositionally biased region" description="Acidic residues" evidence="1">
    <location>
        <begin position="131"/>
        <end position="142"/>
    </location>
</feature>
<dbReference type="InterPro" id="IPR036020">
    <property type="entry name" value="WW_dom_sf"/>
</dbReference>
<evidence type="ECO:0000313" key="5">
    <source>
        <dbReference type="EMBL" id="CAG5107508.1"/>
    </source>
</evidence>
<dbReference type="PROSITE" id="PS50020">
    <property type="entry name" value="WW_DOMAIN_2"/>
    <property type="match status" value="1"/>
</dbReference>
<protein>
    <submittedName>
        <fullName evidence="5">Oidioi.mRNA.OKI2018_I69.chr1.g3361.t1.cds</fullName>
    </submittedName>
</protein>
<dbReference type="Pfam" id="PF00620">
    <property type="entry name" value="RhoGAP"/>
    <property type="match status" value="1"/>
</dbReference>
<evidence type="ECO:0000256" key="1">
    <source>
        <dbReference type="SAM" id="MobiDB-lite"/>
    </source>
</evidence>
<dbReference type="InterPro" id="IPR000198">
    <property type="entry name" value="RhoGAP_dom"/>
</dbReference>
<dbReference type="PANTHER" id="PTHR45876">
    <property type="entry name" value="FI04035P"/>
    <property type="match status" value="1"/>
</dbReference>
<evidence type="ECO:0000313" key="6">
    <source>
        <dbReference type="Proteomes" id="UP001158576"/>
    </source>
</evidence>
<dbReference type="Gene3D" id="2.20.70.10">
    <property type="match status" value="1"/>
</dbReference>
<feature type="domain" description="MyTH4" evidence="4">
    <location>
        <begin position="249"/>
        <end position="392"/>
    </location>
</feature>
<dbReference type="InterPro" id="IPR000857">
    <property type="entry name" value="MyTH4_dom"/>
</dbReference>
<dbReference type="PANTHER" id="PTHR45876:SF8">
    <property type="entry name" value="FI04035P"/>
    <property type="match status" value="1"/>
</dbReference>
<feature type="compositionally biased region" description="Low complexity" evidence="1">
    <location>
        <begin position="168"/>
        <end position="178"/>
    </location>
</feature>
<dbReference type="Proteomes" id="UP001158576">
    <property type="component" value="Chromosome 1"/>
</dbReference>
<feature type="compositionally biased region" description="Low complexity" evidence="1">
    <location>
        <begin position="90"/>
        <end position="112"/>
    </location>
</feature>
<gene>
    <name evidence="5" type="ORF">OKIOD_LOCUS12126</name>
</gene>